<dbReference type="PANTHER" id="PTHR43343">
    <property type="entry name" value="PEPTIDASE S12"/>
    <property type="match status" value="1"/>
</dbReference>
<sequence>MSDGQSPYQPSEQGPQQDPQHTTPHHPQQNPFTQASSGWSGGDQPGGGLAAPPRPAEPRKRRRTGLAAAVVATSLVFGAGAGVGGAAFWDATHDDSATSSQADQVATSPVSQTQAPAADGSVESVAQKVLPSVVKIDVTTAEGGASGSGIILTADGTILTNNHVVEGAEPGSLKVSFADGTTADAEVLGTDPLTDTAVIKAQDVSGLTPATIGKSANLGVGQGVVAIGSPFGLDATVTSGIVSALDRPVNVGSDDQGNSTTYPAIQTDAAINPGNSGGPLVDMNGAVIGINSSIRTASSSSGFGSSGQSGSIGLGFAIPIDEVMPIVDQMAKGETPTHARLGIQVGNPTTGDESGAVVSDVTAGSTAQKAGLGSGDVITKVDDQRITGADSLVATIRSYRPGDTVSVTWTSGGKEQSADLVLDSDATSTNG</sequence>
<dbReference type="Pfam" id="PF13180">
    <property type="entry name" value="PDZ_2"/>
    <property type="match status" value="1"/>
</dbReference>
<keyword evidence="5" id="KW-0812">Transmembrane</keyword>
<dbReference type="EMBL" id="FNRT01000002">
    <property type="protein sequence ID" value="SEC49569.1"/>
    <property type="molecule type" value="Genomic_DNA"/>
</dbReference>
<evidence type="ECO:0000256" key="2">
    <source>
        <dbReference type="ARBA" id="ARBA00022670"/>
    </source>
</evidence>
<keyword evidence="5" id="KW-0472">Membrane</keyword>
<dbReference type="InterPro" id="IPR043504">
    <property type="entry name" value="Peptidase_S1_PA_chymotrypsin"/>
</dbReference>
<dbReference type="InterPro" id="IPR001940">
    <property type="entry name" value="Peptidase_S1C"/>
</dbReference>
<feature type="compositionally biased region" description="Gly residues" evidence="4">
    <location>
        <begin position="39"/>
        <end position="49"/>
    </location>
</feature>
<evidence type="ECO:0000313" key="8">
    <source>
        <dbReference type="Proteomes" id="UP000198742"/>
    </source>
</evidence>
<evidence type="ECO:0000256" key="4">
    <source>
        <dbReference type="SAM" id="MobiDB-lite"/>
    </source>
</evidence>
<dbReference type="InterPro" id="IPR009003">
    <property type="entry name" value="Peptidase_S1_PA"/>
</dbReference>
<proteinExistence type="inferred from homology"/>
<feature type="compositionally biased region" description="Polar residues" evidence="4">
    <location>
        <begin position="99"/>
        <end position="115"/>
    </location>
</feature>
<name>A0A1H4SZW6_9ACTN</name>
<dbReference type="RefSeq" id="WP_090969312.1">
    <property type="nucleotide sequence ID" value="NZ_FNRT01000002.1"/>
</dbReference>
<dbReference type="SUPFAM" id="SSF50156">
    <property type="entry name" value="PDZ domain-like"/>
    <property type="match status" value="1"/>
</dbReference>
<dbReference type="Gene3D" id="2.30.42.10">
    <property type="match status" value="1"/>
</dbReference>
<dbReference type="STRING" id="402596.SAMN04489844_2402"/>
<dbReference type="GO" id="GO:0006508">
    <property type="term" value="P:proteolysis"/>
    <property type="evidence" value="ECO:0007669"/>
    <property type="project" value="UniProtKB-KW"/>
</dbReference>
<evidence type="ECO:0000256" key="1">
    <source>
        <dbReference type="ARBA" id="ARBA00010541"/>
    </source>
</evidence>
<reference evidence="8" key="1">
    <citation type="submission" date="2016-10" db="EMBL/GenBank/DDBJ databases">
        <authorList>
            <person name="Varghese N."/>
            <person name="Submissions S."/>
        </authorList>
    </citation>
    <scope>NUCLEOTIDE SEQUENCE [LARGE SCALE GENOMIC DNA]</scope>
    <source>
        <strain evidence="8">DSM 22017</strain>
    </source>
</reference>
<evidence type="ECO:0000256" key="3">
    <source>
        <dbReference type="ARBA" id="ARBA00022801"/>
    </source>
</evidence>
<dbReference type="PRINTS" id="PR00834">
    <property type="entry name" value="PROTEASES2C"/>
</dbReference>
<gene>
    <name evidence="7" type="ORF">SAMN04489844_2402</name>
</gene>
<dbReference type="InterPro" id="IPR001478">
    <property type="entry name" value="PDZ"/>
</dbReference>
<evidence type="ECO:0000256" key="5">
    <source>
        <dbReference type="SAM" id="Phobius"/>
    </source>
</evidence>
<dbReference type="GO" id="GO:0004252">
    <property type="term" value="F:serine-type endopeptidase activity"/>
    <property type="evidence" value="ECO:0007669"/>
    <property type="project" value="InterPro"/>
</dbReference>
<dbReference type="SUPFAM" id="SSF50494">
    <property type="entry name" value="Trypsin-like serine proteases"/>
    <property type="match status" value="1"/>
</dbReference>
<dbReference type="Proteomes" id="UP000198742">
    <property type="component" value="Unassembled WGS sequence"/>
</dbReference>
<organism evidence="7 8">
    <name type="scientific">Nocardioides exalbidus</name>
    <dbReference type="NCBI Taxonomy" id="402596"/>
    <lineage>
        <taxon>Bacteria</taxon>
        <taxon>Bacillati</taxon>
        <taxon>Actinomycetota</taxon>
        <taxon>Actinomycetes</taxon>
        <taxon>Propionibacteriales</taxon>
        <taxon>Nocardioidaceae</taxon>
        <taxon>Nocardioides</taxon>
    </lineage>
</organism>
<dbReference type="AlphaFoldDB" id="A0A1H4SZW6"/>
<keyword evidence="2 7" id="KW-0645">Protease</keyword>
<feature type="domain" description="PDZ" evidence="6">
    <location>
        <begin position="324"/>
        <end position="388"/>
    </location>
</feature>
<dbReference type="OrthoDB" id="9758917at2"/>
<dbReference type="Gene3D" id="2.40.10.10">
    <property type="entry name" value="Trypsin-like serine proteases"/>
    <property type="match status" value="2"/>
</dbReference>
<accession>A0A1H4SZW6</accession>
<keyword evidence="5" id="KW-1133">Transmembrane helix</keyword>
<protein>
    <submittedName>
        <fullName evidence="7">Putative serine protease PepD</fullName>
    </submittedName>
</protein>
<dbReference type="Pfam" id="PF13365">
    <property type="entry name" value="Trypsin_2"/>
    <property type="match status" value="1"/>
</dbReference>
<keyword evidence="3" id="KW-0378">Hydrolase</keyword>
<feature type="region of interest" description="Disordered" evidence="4">
    <location>
        <begin position="1"/>
        <end position="64"/>
    </location>
</feature>
<comment type="similarity">
    <text evidence="1">Belongs to the peptidase S1C family.</text>
</comment>
<dbReference type="InterPro" id="IPR036034">
    <property type="entry name" value="PDZ_sf"/>
</dbReference>
<feature type="compositionally biased region" description="Polar residues" evidence="4">
    <location>
        <begin position="1"/>
        <end position="35"/>
    </location>
</feature>
<dbReference type="PROSITE" id="PS50106">
    <property type="entry name" value="PDZ"/>
    <property type="match status" value="1"/>
</dbReference>
<dbReference type="SMART" id="SM00228">
    <property type="entry name" value="PDZ"/>
    <property type="match status" value="1"/>
</dbReference>
<feature type="region of interest" description="Disordered" evidence="4">
    <location>
        <begin position="99"/>
        <end position="122"/>
    </location>
</feature>
<dbReference type="PANTHER" id="PTHR43343:SF3">
    <property type="entry name" value="PROTEASE DO-LIKE 8, CHLOROPLASTIC"/>
    <property type="match status" value="1"/>
</dbReference>
<evidence type="ECO:0000259" key="6">
    <source>
        <dbReference type="PROSITE" id="PS50106"/>
    </source>
</evidence>
<keyword evidence="8" id="KW-1185">Reference proteome</keyword>
<evidence type="ECO:0000313" key="7">
    <source>
        <dbReference type="EMBL" id="SEC49569.1"/>
    </source>
</evidence>
<feature type="transmembrane region" description="Helical" evidence="5">
    <location>
        <begin position="66"/>
        <end position="89"/>
    </location>
</feature>
<dbReference type="InterPro" id="IPR051201">
    <property type="entry name" value="Chloro_Bact_Ser_Proteases"/>
</dbReference>